<feature type="compositionally biased region" description="Polar residues" evidence="1">
    <location>
        <begin position="26"/>
        <end position="45"/>
    </location>
</feature>
<dbReference type="InterPro" id="IPR012340">
    <property type="entry name" value="NA-bd_OB-fold"/>
</dbReference>
<dbReference type="Gene3D" id="2.40.50.140">
    <property type="entry name" value="Nucleic acid-binding proteins"/>
    <property type="match status" value="1"/>
</dbReference>
<dbReference type="PRINTS" id="PR00050">
    <property type="entry name" value="COLDSHOCK"/>
</dbReference>
<dbReference type="SMART" id="SM00357">
    <property type="entry name" value="CSP"/>
    <property type="match status" value="1"/>
</dbReference>
<feature type="compositionally biased region" description="Basic and acidic residues" evidence="1">
    <location>
        <begin position="261"/>
        <end position="278"/>
    </location>
</feature>
<feature type="domain" description="CSD" evidence="2">
    <location>
        <begin position="75"/>
        <end position="146"/>
    </location>
</feature>
<keyword evidence="3" id="KW-1185">Reference proteome</keyword>
<dbReference type="STRING" id="1147741.A0A158Q8Y0"/>
<feature type="compositionally biased region" description="Basic and acidic residues" evidence="1">
    <location>
        <begin position="232"/>
        <end position="251"/>
    </location>
</feature>
<dbReference type="WBParaSite" id="EEL_0000903901-mRNA-1">
    <property type="protein sequence ID" value="EEL_0000903901-mRNA-1"/>
    <property type="gene ID" value="EEL_0000903901"/>
</dbReference>
<name>A0A158Q8Y0_9BILA</name>
<evidence type="ECO:0000313" key="4">
    <source>
        <dbReference type="WBParaSite" id="EEL_0000903901-mRNA-1"/>
    </source>
</evidence>
<feature type="region of interest" description="Disordered" evidence="1">
    <location>
        <begin position="1"/>
        <end position="56"/>
    </location>
</feature>
<dbReference type="PANTHER" id="PTHR11544">
    <property type="entry name" value="COLD SHOCK DOMAIN CONTAINING PROTEINS"/>
    <property type="match status" value="1"/>
</dbReference>
<dbReference type="Proteomes" id="UP000050640">
    <property type="component" value="Unplaced"/>
</dbReference>
<dbReference type="GO" id="GO:0003676">
    <property type="term" value="F:nucleic acid binding"/>
    <property type="evidence" value="ECO:0007669"/>
    <property type="project" value="InterPro"/>
</dbReference>
<feature type="region of interest" description="Disordered" evidence="1">
    <location>
        <begin position="180"/>
        <end position="302"/>
    </location>
</feature>
<evidence type="ECO:0000313" key="3">
    <source>
        <dbReference type="Proteomes" id="UP000050640"/>
    </source>
</evidence>
<feature type="compositionally biased region" description="Basic and acidic residues" evidence="1">
    <location>
        <begin position="180"/>
        <end position="195"/>
    </location>
</feature>
<dbReference type="AlphaFoldDB" id="A0A158Q8Y0"/>
<dbReference type="InterPro" id="IPR002059">
    <property type="entry name" value="CSP_DNA-bd"/>
</dbReference>
<dbReference type="FunFam" id="2.40.50.140:FF:000274">
    <property type="entry name" value="Mitochondrial RNA binding protein"/>
    <property type="match status" value="1"/>
</dbReference>
<dbReference type="CDD" id="cd04458">
    <property type="entry name" value="CSP_CDS"/>
    <property type="match status" value="1"/>
</dbReference>
<dbReference type="InterPro" id="IPR011129">
    <property type="entry name" value="CSD"/>
</dbReference>
<organism evidence="3 4">
    <name type="scientific">Elaeophora elaphi</name>
    <dbReference type="NCBI Taxonomy" id="1147741"/>
    <lineage>
        <taxon>Eukaryota</taxon>
        <taxon>Metazoa</taxon>
        <taxon>Ecdysozoa</taxon>
        <taxon>Nematoda</taxon>
        <taxon>Chromadorea</taxon>
        <taxon>Rhabditida</taxon>
        <taxon>Spirurina</taxon>
        <taxon>Spiruromorpha</taxon>
        <taxon>Filarioidea</taxon>
        <taxon>Onchocercidae</taxon>
        <taxon>Elaeophora</taxon>
    </lineage>
</organism>
<evidence type="ECO:0000256" key="1">
    <source>
        <dbReference type="SAM" id="MobiDB-lite"/>
    </source>
</evidence>
<dbReference type="PROSITE" id="PS51857">
    <property type="entry name" value="CSD_2"/>
    <property type="match status" value="1"/>
</dbReference>
<dbReference type="InterPro" id="IPR050181">
    <property type="entry name" value="Cold_shock_domain"/>
</dbReference>
<feature type="compositionally biased region" description="Basic residues" evidence="1">
    <location>
        <begin position="208"/>
        <end position="222"/>
    </location>
</feature>
<feature type="compositionally biased region" description="Basic and acidic residues" evidence="1">
    <location>
        <begin position="13"/>
        <end position="25"/>
    </location>
</feature>
<sequence length="302" mass="34418">MSSGVPVPQAHTVSEEKVDDKKENIDTNGNIQNAKNRGKGQNNYFKGSRRPRVTDEERRTAWEIEQAKKPILEKGVKGRVKWYSVRYHYGFIARDDGEGNDVFVHQTAIAKSKIIKYYLRTLGDGEEVVFDIVEGKQGPEAANVTGPNGSEVRGSRFHNFQFYNFRRRMAYRRERLIYQENEKHRRDEQNRKSNETQENGNADIKKPNAGRRRRIRNFRARRPPIIVQKCNGDGDHGEGEDGGGDSKKESNNSDVNNGVHTEGRGDVHQSARKHDTKDASQYGMDAAEKEIKNAANTAMENQ</sequence>
<dbReference type="Pfam" id="PF00313">
    <property type="entry name" value="CSD"/>
    <property type="match status" value="1"/>
</dbReference>
<accession>A0A158Q8Y0</accession>
<dbReference type="SUPFAM" id="SSF50249">
    <property type="entry name" value="Nucleic acid-binding proteins"/>
    <property type="match status" value="1"/>
</dbReference>
<evidence type="ECO:0000259" key="2">
    <source>
        <dbReference type="PROSITE" id="PS51857"/>
    </source>
</evidence>
<proteinExistence type="predicted"/>
<protein>
    <submittedName>
        <fullName evidence="4">CSP domain-containing protein</fullName>
    </submittedName>
</protein>
<reference evidence="4" key="1">
    <citation type="submission" date="2016-04" db="UniProtKB">
        <authorList>
            <consortium name="WormBaseParasite"/>
        </authorList>
    </citation>
    <scope>IDENTIFICATION</scope>
</reference>